<dbReference type="InterPro" id="IPR007014">
    <property type="entry name" value="FUN14"/>
</dbReference>
<dbReference type="AlphaFoldDB" id="A0A8C9HWW6"/>
<dbReference type="PANTHER" id="PTHR21346:SF2">
    <property type="entry name" value="FUN14 DOMAIN-CONTAINING PROTEIN 1"/>
    <property type="match status" value="1"/>
</dbReference>
<dbReference type="GO" id="GO:0005741">
    <property type="term" value="C:mitochondrial outer membrane"/>
    <property type="evidence" value="ECO:0007669"/>
    <property type="project" value="UniProtKB-SubCell"/>
</dbReference>
<dbReference type="Pfam" id="PF04930">
    <property type="entry name" value="FUN14"/>
    <property type="match status" value="1"/>
</dbReference>
<keyword evidence="6" id="KW-0072">Autophagy</keyword>
<comment type="subcellular location">
    <subcellularLocation>
        <location evidence="1">Mitochondrion outer membrane</location>
        <topology evidence="1">Multi-pass membrane protein</topology>
    </subcellularLocation>
</comment>
<dbReference type="Ensembl" id="ENSPTET00000038401.1">
    <property type="protein sequence ID" value="ENSPTEP00000027387.1"/>
    <property type="gene ID" value="ENSPTEG00000027246.1"/>
</dbReference>
<dbReference type="PANTHER" id="PTHR21346">
    <property type="entry name" value="FUN14 DOMAIN CONTAINING"/>
    <property type="match status" value="1"/>
</dbReference>
<keyword evidence="5" id="KW-1133">Transmembrane helix</keyword>
<reference evidence="9" key="1">
    <citation type="submission" date="2025-08" db="UniProtKB">
        <authorList>
            <consortium name="Ensembl"/>
        </authorList>
    </citation>
    <scope>IDENTIFICATION</scope>
</reference>
<reference evidence="9" key="2">
    <citation type="submission" date="2025-09" db="UniProtKB">
        <authorList>
            <consortium name="Ensembl"/>
        </authorList>
    </citation>
    <scope>IDENTIFICATION</scope>
</reference>
<keyword evidence="10" id="KW-1185">Reference proteome</keyword>
<accession>A0A8C9HWW6</accession>
<evidence type="ECO:0000256" key="8">
    <source>
        <dbReference type="ARBA" id="ARBA00023136"/>
    </source>
</evidence>
<evidence type="ECO:0000256" key="2">
    <source>
        <dbReference type="ARBA" id="ARBA00009160"/>
    </source>
</evidence>
<evidence type="ECO:0000313" key="10">
    <source>
        <dbReference type="Proteomes" id="UP000694416"/>
    </source>
</evidence>
<keyword evidence="3" id="KW-0812">Transmembrane</keyword>
<evidence type="ECO:0000313" key="9">
    <source>
        <dbReference type="Ensembl" id="ENSPTEP00000027387.1"/>
    </source>
</evidence>
<protein>
    <submittedName>
        <fullName evidence="9">Uncharacterized protein</fullName>
    </submittedName>
</protein>
<keyword evidence="7" id="KW-0496">Mitochondrion</keyword>
<evidence type="ECO:0000256" key="4">
    <source>
        <dbReference type="ARBA" id="ARBA00022787"/>
    </source>
</evidence>
<name>A0A8C9HWW6_9PRIM</name>
<sequence length="165" mass="18840">MPVIPALWENKAGGSLESWSLQSAYITLGDPEYESDNSCKVLQATECVRRHRWWNRVFGPSWEPVVEKYLVATQIVTVGVTDWCAGSVFQKVGKHSNCSRKWLSSLQIASHSGYVQINWKRVEKDVNKATQQVKKRKYANKATPKINNIIEEVTEFIKQNIMIPS</sequence>
<keyword evidence="8" id="KW-0472">Membrane</keyword>
<proteinExistence type="inferred from homology"/>
<dbReference type="Proteomes" id="UP000694416">
    <property type="component" value="Unplaced"/>
</dbReference>
<keyword evidence="4" id="KW-1000">Mitochondrion outer membrane</keyword>
<evidence type="ECO:0000256" key="7">
    <source>
        <dbReference type="ARBA" id="ARBA00023128"/>
    </source>
</evidence>
<evidence type="ECO:0000256" key="1">
    <source>
        <dbReference type="ARBA" id="ARBA00004374"/>
    </source>
</evidence>
<organism evidence="9 10">
    <name type="scientific">Piliocolobus tephrosceles</name>
    <name type="common">Ugandan red Colobus</name>
    <dbReference type="NCBI Taxonomy" id="591936"/>
    <lineage>
        <taxon>Eukaryota</taxon>
        <taxon>Metazoa</taxon>
        <taxon>Chordata</taxon>
        <taxon>Craniata</taxon>
        <taxon>Vertebrata</taxon>
        <taxon>Euteleostomi</taxon>
        <taxon>Mammalia</taxon>
        <taxon>Eutheria</taxon>
        <taxon>Euarchontoglires</taxon>
        <taxon>Primates</taxon>
        <taxon>Haplorrhini</taxon>
        <taxon>Catarrhini</taxon>
        <taxon>Cercopithecidae</taxon>
        <taxon>Colobinae</taxon>
        <taxon>Piliocolobus</taxon>
    </lineage>
</organism>
<evidence type="ECO:0000256" key="5">
    <source>
        <dbReference type="ARBA" id="ARBA00022989"/>
    </source>
</evidence>
<comment type="similarity">
    <text evidence="2">Belongs to the FUN14 family.</text>
</comment>
<evidence type="ECO:0000256" key="3">
    <source>
        <dbReference type="ARBA" id="ARBA00022692"/>
    </source>
</evidence>
<evidence type="ECO:0000256" key="6">
    <source>
        <dbReference type="ARBA" id="ARBA00023006"/>
    </source>
</evidence>
<dbReference type="GO" id="GO:0000422">
    <property type="term" value="P:autophagy of mitochondrion"/>
    <property type="evidence" value="ECO:0007669"/>
    <property type="project" value="TreeGrafter"/>
</dbReference>